<evidence type="ECO:0000256" key="2">
    <source>
        <dbReference type="ARBA" id="ARBA00008150"/>
    </source>
</evidence>
<accession>A0A327XB93</accession>
<dbReference type="InterPro" id="IPR033434">
    <property type="entry name" value="MucB/RseB_N"/>
</dbReference>
<reference evidence="9 11" key="2">
    <citation type="submission" date="2018-06" db="EMBL/GenBank/DDBJ databases">
        <title>Genomic Encyclopedia of Type Strains, Phase III (KMG-III): the genomes of soil and plant-associated and newly described type strains.</title>
        <authorList>
            <person name="Whitman W."/>
        </authorList>
    </citation>
    <scope>NUCLEOTIDE SEQUENCE [LARGE SCALE GENOMIC DNA]</scope>
    <source>
        <strain evidence="9 11">CGMCC 1.15366</strain>
    </source>
</reference>
<feature type="compositionally biased region" description="Low complexity" evidence="5">
    <location>
        <begin position="28"/>
        <end position="59"/>
    </location>
</feature>
<dbReference type="GO" id="GO:0030288">
    <property type="term" value="C:outer membrane-bounded periplasmic space"/>
    <property type="evidence" value="ECO:0007669"/>
    <property type="project" value="TreeGrafter"/>
</dbReference>
<evidence type="ECO:0000259" key="7">
    <source>
        <dbReference type="Pfam" id="PF03888"/>
    </source>
</evidence>
<evidence type="ECO:0000313" key="10">
    <source>
        <dbReference type="EMBL" id="RUO28323.1"/>
    </source>
</evidence>
<dbReference type="PANTHER" id="PTHR38782">
    <property type="match status" value="1"/>
</dbReference>
<evidence type="ECO:0000256" key="5">
    <source>
        <dbReference type="SAM" id="MobiDB-lite"/>
    </source>
</evidence>
<feature type="region of interest" description="Disordered" evidence="5">
    <location>
        <begin position="28"/>
        <end position="60"/>
    </location>
</feature>
<evidence type="ECO:0000256" key="3">
    <source>
        <dbReference type="ARBA" id="ARBA00022729"/>
    </source>
</evidence>
<dbReference type="RefSeq" id="WP_111567979.1">
    <property type="nucleotide sequence ID" value="NZ_PIPK01000001.1"/>
</dbReference>
<dbReference type="PANTHER" id="PTHR38782:SF1">
    <property type="entry name" value="SIGMA-E FACTOR REGULATORY PROTEIN RSEB"/>
    <property type="match status" value="1"/>
</dbReference>
<feature type="signal peptide" evidence="6">
    <location>
        <begin position="1"/>
        <end position="24"/>
    </location>
</feature>
<feature type="domain" description="MucB/RseB N-terminal" evidence="7">
    <location>
        <begin position="65"/>
        <end position="234"/>
    </location>
</feature>
<dbReference type="CDD" id="cd16327">
    <property type="entry name" value="RseB"/>
    <property type="match status" value="1"/>
</dbReference>
<dbReference type="EMBL" id="QLMD01000001">
    <property type="protein sequence ID" value="RAK01486.1"/>
    <property type="molecule type" value="Genomic_DNA"/>
</dbReference>
<evidence type="ECO:0000313" key="11">
    <source>
        <dbReference type="Proteomes" id="UP000249203"/>
    </source>
</evidence>
<evidence type="ECO:0000256" key="4">
    <source>
        <dbReference type="ARBA" id="ARBA00022764"/>
    </source>
</evidence>
<dbReference type="AlphaFoldDB" id="A0A327XB93"/>
<gene>
    <name evidence="9" type="ORF">B0I24_101109</name>
    <name evidence="10" type="ORF">CWE07_00520</name>
</gene>
<dbReference type="Pfam" id="PF17188">
    <property type="entry name" value="MucB_RseB_C"/>
    <property type="match status" value="1"/>
</dbReference>
<keyword evidence="12" id="KW-1185">Reference proteome</keyword>
<dbReference type="EMBL" id="PIPK01000001">
    <property type="protein sequence ID" value="RUO28323.1"/>
    <property type="molecule type" value="Genomic_DNA"/>
</dbReference>
<sequence length="354" mass="39500">MNLGVSWWQIATMMLLLIVAPAKAQQDAAATSQPQAPTPSQQATEQPTTSQSTNSQQDSRQIEGAQWFDRMQQALRALNFDAHFVHARGDRIEPYRWVHGVSDNGTEIELLAGMNGPEYRALRHNNHVSYYHSLATPYSMRTSVLSGPVPAGFFQPFQNISNAYHVVSVGGGRVMDRPAQHIRVVSRDRQRYGYSIWVDRSTGMLLRTATVSLEGDVLEQVQLTSLFVNDEMSENLRELKSIARPPLIDDHSNREPVRGAWALNWLPQGFELVRSNSHRMAVTGQQADYFLYSDGLAKFSLYISARGQDTPSVQIEGADSLYSAQLNDYQVTIVGSLPLATIERIAQSLRPATP</sequence>
<dbReference type="Proteomes" id="UP000249203">
    <property type="component" value="Unassembled WGS sequence"/>
</dbReference>
<dbReference type="Gene3D" id="3.30.200.100">
    <property type="entry name" value="MucB/RseB, C-terminal domain"/>
    <property type="match status" value="1"/>
</dbReference>
<evidence type="ECO:0000313" key="12">
    <source>
        <dbReference type="Proteomes" id="UP000287865"/>
    </source>
</evidence>
<feature type="chain" id="PRO_5016363592" evidence="6">
    <location>
        <begin position="25"/>
        <end position="354"/>
    </location>
</feature>
<reference evidence="10 12" key="1">
    <citation type="journal article" date="2018" name="Front. Microbiol.">
        <title>Genome-Based Analysis Reveals the Taxonomy and Diversity of the Family Idiomarinaceae.</title>
        <authorList>
            <person name="Liu Y."/>
            <person name="Lai Q."/>
            <person name="Shao Z."/>
        </authorList>
    </citation>
    <scope>NUCLEOTIDE SEQUENCE [LARGE SCALE GENOMIC DNA]</scope>
    <source>
        <strain evidence="10 12">CF12-14</strain>
    </source>
</reference>
<evidence type="ECO:0000256" key="6">
    <source>
        <dbReference type="SAM" id="SignalP"/>
    </source>
</evidence>
<dbReference type="Gene3D" id="2.50.20.10">
    <property type="entry name" value="Lipoprotein localisation LolA/LolB/LppX"/>
    <property type="match status" value="1"/>
</dbReference>
<dbReference type="Proteomes" id="UP000287865">
    <property type="component" value="Unassembled WGS sequence"/>
</dbReference>
<proteinExistence type="inferred from homology"/>
<evidence type="ECO:0000259" key="8">
    <source>
        <dbReference type="Pfam" id="PF17188"/>
    </source>
</evidence>
<name>A0A327XB93_9GAMM</name>
<evidence type="ECO:0000256" key="1">
    <source>
        <dbReference type="ARBA" id="ARBA00004418"/>
    </source>
</evidence>
<organism evidence="9 11">
    <name type="scientific">Aliidiomarina maris</name>
    <dbReference type="NCBI Taxonomy" id="531312"/>
    <lineage>
        <taxon>Bacteria</taxon>
        <taxon>Pseudomonadati</taxon>
        <taxon>Pseudomonadota</taxon>
        <taxon>Gammaproteobacteria</taxon>
        <taxon>Alteromonadales</taxon>
        <taxon>Idiomarinaceae</taxon>
        <taxon>Aliidiomarina</taxon>
    </lineage>
</organism>
<protein>
    <submittedName>
        <fullName evidence="9">MucB/RseB-like sigma(E) regulatory protein</fullName>
    </submittedName>
    <submittedName>
        <fullName evidence="10">Negative regulator of sigma E activity</fullName>
    </submittedName>
</protein>
<feature type="domain" description="MucB/RseB C-terminal" evidence="8">
    <location>
        <begin position="260"/>
        <end position="350"/>
    </location>
</feature>
<dbReference type="GO" id="GO:0032885">
    <property type="term" value="P:regulation of polysaccharide biosynthetic process"/>
    <property type="evidence" value="ECO:0007669"/>
    <property type="project" value="TreeGrafter"/>
</dbReference>
<evidence type="ECO:0000313" key="9">
    <source>
        <dbReference type="EMBL" id="RAK01486.1"/>
    </source>
</evidence>
<comment type="subcellular location">
    <subcellularLocation>
        <location evidence="1">Periplasm</location>
    </subcellularLocation>
</comment>
<dbReference type="Pfam" id="PF03888">
    <property type="entry name" value="MucB_RseB"/>
    <property type="match status" value="1"/>
</dbReference>
<dbReference type="InterPro" id="IPR038484">
    <property type="entry name" value="MucB/RseB_C_sf"/>
</dbReference>
<dbReference type="InterPro" id="IPR033436">
    <property type="entry name" value="MucB/RseB_C"/>
</dbReference>
<comment type="similarity">
    <text evidence="2">Belongs to the RseB family.</text>
</comment>
<comment type="caution">
    <text evidence="9">The sequence shown here is derived from an EMBL/GenBank/DDBJ whole genome shotgun (WGS) entry which is preliminary data.</text>
</comment>
<dbReference type="GO" id="GO:0045152">
    <property type="term" value="F:antisigma factor binding"/>
    <property type="evidence" value="ECO:0007669"/>
    <property type="project" value="TreeGrafter"/>
</dbReference>
<keyword evidence="4" id="KW-0574">Periplasm</keyword>
<dbReference type="InterPro" id="IPR005588">
    <property type="entry name" value="MucB_RseB"/>
</dbReference>
<dbReference type="PIRSF" id="PIRSF005427">
    <property type="entry name" value="RseB"/>
    <property type="match status" value="1"/>
</dbReference>
<keyword evidence="3 6" id="KW-0732">Signal</keyword>